<dbReference type="SUPFAM" id="SSF50022">
    <property type="entry name" value="ISP domain"/>
    <property type="match status" value="1"/>
</dbReference>
<organism evidence="7">
    <name type="scientific">marine metagenome</name>
    <dbReference type="NCBI Taxonomy" id="408172"/>
    <lineage>
        <taxon>unclassified sequences</taxon>
        <taxon>metagenomes</taxon>
        <taxon>ecological metagenomes</taxon>
    </lineage>
</organism>
<feature type="non-terminal residue" evidence="7">
    <location>
        <position position="1"/>
    </location>
</feature>
<evidence type="ECO:0000313" key="7">
    <source>
        <dbReference type="EMBL" id="SUZ94621.1"/>
    </source>
</evidence>
<evidence type="ECO:0000256" key="3">
    <source>
        <dbReference type="ARBA" id="ARBA00023002"/>
    </source>
</evidence>
<proteinExistence type="predicted"/>
<dbReference type="InterPro" id="IPR017941">
    <property type="entry name" value="Rieske_2Fe-2S"/>
</dbReference>
<keyword evidence="5" id="KW-0411">Iron-sulfur</keyword>
<dbReference type="InterPro" id="IPR050584">
    <property type="entry name" value="Cholesterol_7-desaturase"/>
</dbReference>
<reference evidence="7" key="1">
    <citation type="submission" date="2018-05" db="EMBL/GenBank/DDBJ databases">
        <authorList>
            <person name="Lanie J.A."/>
            <person name="Ng W.-L."/>
            <person name="Kazmierczak K.M."/>
            <person name="Andrzejewski T.M."/>
            <person name="Davidsen T.M."/>
            <person name="Wayne K.J."/>
            <person name="Tettelin H."/>
            <person name="Glass J.I."/>
            <person name="Rusch D."/>
            <person name="Podicherti R."/>
            <person name="Tsui H.-C.T."/>
            <person name="Winkler M.E."/>
        </authorList>
    </citation>
    <scope>NUCLEOTIDE SEQUENCE</scope>
</reference>
<dbReference type="GO" id="GO:0051537">
    <property type="term" value="F:2 iron, 2 sulfur cluster binding"/>
    <property type="evidence" value="ECO:0007669"/>
    <property type="project" value="UniProtKB-KW"/>
</dbReference>
<evidence type="ECO:0000256" key="2">
    <source>
        <dbReference type="ARBA" id="ARBA00022723"/>
    </source>
</evidence>
<dbReference type="PANTHER" id="PTHR21266:SF60">
    <property type="entry name" value="3-KETOSTEROID-9-ALPHA-MONOOXYGENASE, OXYGENASE COMPONENT"/>
    <property type="match status" value="1"/>
</dbReference>
<dbReference type="PROSITE" id="PS51296">
    <property type="entry name" value="RIESKE"/>
    <property type="match status" value="1"/>
</dbReference>
<keyword evidence="3" id="KW-0560">Oxidoreductase</keyword>
<evidence type="ECO:0000256" key="1">
    <source>
        <dbReference type="ARBA" id="ARBA00022714"/>
    </source>
</evidence>
<feature type="domain" description="Rieske" evidence="6">
    <location>
        <begin position="11"/>
        <end position="113"/>
    </location>
</feature>
<sequence>VGADPGWVRVSDAAAARGLAPGSAIDAALDERDLVVWRTTDGRPCVMEARCPHQWSHLASEGVVDGDELVCLTHFWRFTTEGEGWKVNVGGRRDRKGDIETLPCREDSEGIWVQDGG</sequence>
<evidence type="ECO:0000256" key="4">
    <source>
        <dbReference type="ARBA" id="ARBA00023004"/>
    </source>
</evidence>
<dbReference type="InterPro" id="IPR036922">
    <property type="entry name" value="Rieske_2Fe-2S_sf"/>
</dbReference>
<dbReference type="EMBL" id="UINC01002251">
    <property type="protein sequence ID" value="SUZ94621.1"/>
    <property type="molecule type" value="Genomic_DNA"/>
</dbReference>
<keyword evidence="2" id="KW-0479">Metal-binding</keyword>
<name>A0A381RTZ6_9ZZZZ</name>
<dbReference type="AlphaFoldDB" id="A0A381RTZ6"/>
<keyword evidence="1" id="KW-0001">2Fe-2S</keyword>
<dbReference type="GO" id="GO:0016491">
    <property type="term" value="F:oxidoreductase activity"/>
    <property type="evidence" value="ECO:0007669"/>
    <property type="project" value="UniProtKB-KW"/>
</dbReference>
<keyword evidence="4" id="KW-0408">Iron</keyword>
<protein>
    <recommendedName>
        <fullName evidence="6">Rieske domain-containing protein</fullName>
    </recommendedName>
</protein>
<accession>A0A381RTZ6</accession>
<dbReference type="PANTHER" id="PTHR21266">
    <property type="entry name" value="IRON-SULFUR DOMAIN CONTAINING PROTEIN"/>
    <property type="match status" value="1"/>
</dbReference>
<dbReference type="GO" id="GO:0046872">
    <property type="term" value="F:metal ion binding"/>
    <property type="evidence" value="ECO:0007669"/>
    <property type="project" value="UniProtKB-KW"/>
</dbReference>
<evidence type="ECO:0000259" key="6">
    <source>
        <dbReference type="PROSITE" id="PS51296"/>
    </source>
</evidence>
<dbReference type="Gene3D" id="2.102.10.10">
    <property type="entry name" value="Rieske [2Fe-2S] iron-sulphur domain"/>
    <property type="match status" value="1"/>
</dbReference>
<dbReference type="Pfam" id="PF00355">
    <property type="entry name" value="Rieske"/>
    <property type="match status" value="1"/>
</dbReference>
<evidence type="ECO:0000256" key="5">
    <source>
        <dbReference type="ARBA" id="ARBA00023014"/>
    </source>
</evidence>
<gene>
    <name evidence="7" type="ORF">METZ01_LOCUS47475</name>
</gene>